<name>A0AA88LKC7_CHASR</name>
<feature type="transmembrane region" description="Helical" evidence="11">
    <location>
        <begin position="182"/>
        <end position="202"/>
    </location>
</feature>
<evidence type="ECO:0000256" key="2">
    <source>
        <dbReference type="ARBA" id="ARBA00005895"/>
    </source>
</evidence>
<dbReference type="PANTHER" id="PTHR13080">
    <property type="entry name" value="ATP SYNTHASE F CHAIN, MITOCHONDRIAL-RELATED"/>
    <property type="match status" value="1"/>
</dbReference>
<evidence type="ECO:0000256" key="1">
    <source>
        <dbReference type="ARBA" id="ARBA00004325"/>
    </source>
</evidence>
<comment type="subcellular location">
    <subcellularLocation>
        <location evidence="1">Mitochondrion membrane</location>
    </subcellularLocation>
</comment>
<comment type="caution">
    <text evidence="12">The sequence shown here is derived from an EMBL/GenBank/DDBJ whole genome shotgun (WGS) entry which is preliminary data.</text>
</comment>
<keyword evidence="13" id="KW-1185">Reference proteome</keyword>
<evidence type="ECO:0000256" key="9">
    <source>
        <dbReference type="ARBA" id="ARBA00023310"/>
    </source>
</evidence>
<proteinExistence type="inferred from homology"/>
<dbReference type="GO" id="GO:0031966">
    <property type="term" value="C:mitochondrial membrane"/>
    <property type="evidence" value="ECO:0007669"/>
    <property type="project" value="UniProtKB-SubCell"/>
</dbReference>
<dbReference type="Proteomes" id="UP001187415">
    <property type="component" value="Unassembled WGS sequence"/>
</dbReference>
<keyword evidence="5" id="KW-0375">Hydrogen ion transport</keyword>
<dbReference type="GO" id="GO:0042776">
    <property type="term" value="P:proton motive force-driven mitochondrial ATP synthesis"/>
    <property type="evidence" value="ECO:0007669"/>
    <property type="project" value="TreeGrafter"/>
</dbReference>
<evidence type="ECO:0000256" key="3">
    <source>
        <dbReference type="ARBA" id="ARBA00022448"/>
    </source>
</evidence>
<keyword evidence="4" id="KW-0138">CF(0)</keyword>
<keyword evidence="3" id="KW-0813">Transport</keyword>
<protein>
    <recommendedName>
        <fullName evidence="14">ATP synthase membrane subunit f</fullName>
    </recommendedName>
</protein>
<dbReference type="Pfam" id="PF10206">
    <property type="entry name" value="WRW"/>
    <property type="match status" value="1"/>
</dbReference>
<keyword evidence="6" id="KW-0406">Ion transport</keyword>
<dbReference type="GO" id="GO:0045259">
    <property type="term" value="C:proton-transporting ATP synthase complex"/>
    <property type="evidence" value="ECO:0007669"/>
    <property type="project" value="UniProtKB-KW"/>
</dbReference>
<keyword evidence="7" id="KW-0496">Mitochondrion</keyword>
<evidence type="ECO:0008006" key="14">
    <source>
        <dbReference type="Google" id="ProtNLM"/>
    </source>
</evidence>
<feature type="region of interest" description="Disordered" evidence="10">
    <location>
        <begin position="94"/>
        <end position="131"/>
    </location>
</feature>
<evidence type="ECO:0000313" key="12">
    <source>
        <dbReference type="EMBL" id="KAK2820609.1"/>
    </source>
</evidence>
<dbReference type="PANTHER" id="PTHR13080:SF13">
    <property type="entry name" value="ATP SYNTHASE SUBUNIT F, MITOCHONDRIAL"/>
    <property type="match status" value="1"/>
</dbReference>
<evidence type="ECO:0000256" key="7">
    <source>
        <dbReference type="ARBA" id="ARBA00023128"/>
    </source>
</evidence>
<evidence type="ECO:0000256" key="10">
    <source>
        <dbReference type="SAM" id="MobiDB-lite"/>
    </source>
</evidence>
<dbReference type="InterPro" id="IPR019344">
    <property type="entry name" value="F1F0-ATPsyn_F_prd"/>
</dbReference>
<evidence type="ECO:0000256" key="6">
    <source>
        <dbReference type="ARBA" id="ARBA00023065"/>
    </source>
</evidence>
<accession>A0AA88LKC7</accession>
<evidence type="ECO:0000256" key="5">
    <source>
        <dbReference type="ARBA" id="ARBA00022781"/>
    </source>
</evidence>
<dbReference type="EMBL" id="JAUPFM010000019">
    <property type="protein sequence ID" value="KAK2820609.1"/>
    <property type="molecule type" value="Genomic_DNA"/>
</dbReference>
<feature type="compositionally biased region" description="Polar residues" evidence="10">
    <location>
        <begin position="35"/>
        <end position="45"/>
    </location>
</feature>
<sequence>MQTVDGPSDLTPVIVPAERQKGGYKGTAKSLTDIMPNTSSQQAQLLSDKENYLKSDQGSSVPLPVLQPKLNSPAPSLLSGPLVSQFSSPHPFLLPPPVRVDTSRADEASSPEKSQVDVGKQNTANSQPGGAVTQLRLGQVRLRELPEWLACKTPRNPKHVVEMVQRGWQWYHRRYINVKKGGVGGLGMLLAGYCVLSYIWSYPRIKLDRWRKYH</sequence>
<keyword evidence="11" id="KW-1133">Transmembrane helix</keyword>
<evidence type="ECO:0000313" key="13">
    <source>
        <dbReference type="Proteomes" id="UP001187415"/>
    </source>
</evidence>
<reference evidence="12" key="1">
    <citation type="submission" date="2023-07" db="EMBL/GenBank/DDBJ databases">
        <title>Chromosome-level Genome Assembly of Striped Snakehead (Channa striata).</title>
        <authorList>
            <person name="Liu H."/>
        </authorList>
    </citation>
    <scope>NUCLEOTIDE SEQUENCE</scope>
    <source>
        <strain evidence="12">Gz</strain>
        <tissue evidence="12">Muscle</tissue>
    </source>
</reference>
<organism evidence="12 13">
    <name type="scientific">Channa striata</name>
    <name type="common">Snakehead murrel</name>
    <name type="synonym">Ophicephalus striatus</name>
    <dbReference type="NCBI Taxonomy" id="64152"/>
    <lineage>
        <taxon>Eukaryota</taxon>
        <taxon>Metazoa</taxon>
        <taxon>Chordata</taxon>
        <taxon>Craniata</taxon>
        <taxon>Vertebrata</taxon>
        <taxon>Euteleostomi</taxon>
        <taxon>Actinopterygii</taxon>
        <taxon>Neopterygii</taxon>
        <taxon>Teleostei</taxon>
        <taxon>Neoteleostei</taxon>
        <taxon>Acanthomorphata</taxon>
        <taxon>Anabantaria</taxon>
        <taxon>Anabantiformes</taxon>
        <taxon>Channoidei</taxon>
        <taxon>Channidae</taxon>
        <taxon>Channa</taxon>
    </lineage>
</organism>
<keyword evidence="11" id="KW-0812">Transmembrane</keyword>
<keyword evidence="9" id="KW-0066">ATP synthesis</keyword>
<dbReference type="GO" id="GO:0046933">
    <property type="term" value="F:proton-transporting ATP synthase activity, rotational mechanism"/>
    <property type="evidence" value="ECO:0007669"/>
    <property type="project" value="TreeGrafter"/>
</dbReference>
<feature type="region of interest" description="Disordered" evidence="10">
    <location>
        <begin position="1"/>
        <end position="70"/>
    </location>
</feature>
<gene>
    <name evidence="12" type="ORF">Q5P01_023568</name>
</gene>
<evidence type="ECO:0000256" key="8">
    <source>
        <dbReference type="ARBA" id="ARBA00023136"/>
    </source>
</evidence>
<evidence type="ECO:0000256" key="4">
    <source>
        <dbReference type="ARBA" id="ARBA00022547"/>
    </source>
</evidence>
<dbReference type="AlphaFoldDB" id="A0AA88LKC7"/>
<keyword evidence="8 11" id="KW-0472">Membrane</keyword>
<evidence type="ECO:0000256" key="11">
    <source>
        <dbReference type="SAM" id="Phobius"/>
    </source>
</evidence>
<comment type="similarity">
    <text evidence="2">Belongs to the ATPase F chain family.</text>
</comment>